<protein>
    <recommendedName>
        <fullName evidence="4">P-type ATPase A domain-containing protein</fullName>
    </recommendedName>
</protein>
<dbReference type="PANTHER" id="PTHR43294:SF21">
    <property type="entry name" value="CATION TRANSPORTING ATPASE"/>
    <property type="match status" value="1"/>
</dbReference>
<evidence type="ECO:0000313" key="8">
    <source>
        <dbReference type="EMBL" id="KAG3212193.1"/>
    </source>
</evidence>
<dbReference type="GO" id="GO:0036376">
    <property type="term" value="P:sodium ion export across plasma membrane"/>
    <property type="evidence" value="ECO:0007669"/>
    <property type="project" value="TreeGrafter"/>
</dbReference>
<organism evidence="9 10">
    <name type="scientific">Phytophthora cactorum</name>
    <dbReference type="NCBI Taxonomy" id="29920"/>
    <lineage>
        <taxon>Eukaryota</taxon>
        <taxon>Sar</taxon>
        <taxon>Stramenopiles</taxon>
        <taxon>Oomycota</taxon>
        <taxon>Peronosporomycetes</taxon>
        <taxon>Peronosporales</taxon>
        <taxon>Peronosporaceae</taxon>
        <taxon>Phytophthora</taxon>
    </lineage>
</organism>
<dbReference type="OrthoDB" id="116380at2759"/>
<dbReference type="Proteomes" id="UP000697107">
    <property type="component" value="Unassembled WGS sequence"/>
</dbReference>
<dbReference type="InterPro" id="IPR008250">
    <property type="entry name" value="ATPase_P-typ_transduc_dom_A_sf"/>
</dbReference>
<evidence type="ECO:0000259" key="4">
    <source>
        <dbReference type="Pfam" id="PF00122"/>
    </source>
</evidence>
<dbReference type="GO" id="GO:0006883">
    <property type="term" value="P:intracellular sodium ion homeostasis"/>
    <property type="evidence" value="ECO:0007669"/>
    <property type="project" value="TreeGrafter"/>
</dbReference>
<comment type="caution">
    <text evidence="9">The sequence shown here is derived from an EMBL/GenBank/DDBJ whole genome shotgun (WGS) entry which is preliminary data.</text>
</comment>
<name>A0A329S7X7_9STRA</name>
<dbReference type="AlphaFoldDB" id="A0A329S7X7"/>
<feature type="domain" description="P-type ATPase A" evidence="4">
    <location>
        <begin position="94"/>
        <end position="206"/>
    </location>
</feature>
<dbReference type="GO" id="GO:0005391">
    <property type="term" value="F:P-type sodium:potassium-exchanging transporter activity"/>
    <property type="evidence" value="ECO:0007669"/>
    <property type="project" value="TreeGrafter"/>
</dbReference>
<evidence type="ECO:0000256" key="1">
    <source>
        <dbReference type="ARBA" id="ARBA00004651"/>
    </source>
</evidence>
<dbReference type="Proteomes" id="UP000760860">
    <property type="component" value="Unassembled WGS sequence"/>
</dbReference>
<evidence type="ECO:0000256" key="3">
    <source>
        <dbReference type="SAM" id="MobiDB-lite"/>
    </source>
</evidence>
<dbReference type="EMBL" id="RCMV01000867">
    <property type="protein sequence ID" value="KAG3212193.1"/>
    <property type="molecule type" value="Genomic_DNA"/>
</dbReference>
<comment type="subcellular location">
    <subcellularLocation>
        <location evidence="1">Cell membrane</location>
        <topology evidence="1">Multi-pass membrane protein</topology>
    </subcellularLocation>
</comment>
<dbReference type="PANTHER" id="PTHR43294">
    <property type="entry name" value="SODIUM/POTASSIUM-TRANSPORTING ATPASE SUBUNIT ALPHA"/>
    <property type="match status" value="1"/>
</dbReference>
<dbReference type="GO" id="GO:1902600">
    <property type="term" value="P:proton transmembrane transport"/>
    <property type="evidence" value="ECO:0007669"/>
    <property type="project" value="TreeGrafter"/>
</dbReference>
<evidence type="ECO:0000256" key="2">
    <source>
        <dbReference type="ARBA" id="ARBA00022475"/>
    </source>
</evidence>
<dbReference type="Proteomes" id="UP000251314">
    <property type="component" value="Unassembled WGS sequence"/>
</dbReference>
<evidence type="ECO:0000313" key="9">
    <source>
        <dbReference type="EMBL" id="RAW32835.1"/>
    </source>
</evidence>
<reference evidence="5" key="2">
    <citation type="submission" date="2018-10" db="EMBL/GenBank/DDBJ databases">
        <title>Effector identification in a new, highly contiguous assembly of the strawberry crown rot pathogen Phytophthora cactorum.</title>
        <authorList>
            <person name="Armitage A.D."/>
            <person name="Nellist C.F."/>
            <person name="Bates H."/>
            <person name="Vickerstaff R.J."/>
            <person name="Harrison R.J."/>
        </authorList>
    </citation>
    <scope>NUCLEOTIDE SEQUENCE</scope>
    <source>
        <strain evidence="5">15-7</strain>
        <strain evidence="6">4032</strain>
        <strain evidence="7">P415</strain>
        <strain evidence="8">P421</strain>
    </source>
</reference>
<dbReference type="EMBL" id="RCMG01000673">
    <property type="protein sequence ID" value="KAG2850578.1"/>
    <property type="molecule type" value="Genomic_DNA"/>
</dbReference>
<dbReference type="EMBL" id="RCML01000287">
    <property type="protein sequence ID" value="KAG2982162.1"/>
    <property type="molecule type" value="Genomic_DNA"/>
</dbReference>
<evidence type="ECO:0000313" key="7">
    <source>
        <dbReference type="EMBL" id="KAG2982162.1"/>
    </source>
</evidence>
<accession>A0A329S7X7</accession>
<keyword evidence="10" id="KW-1185">Reference proteome</keyword>
<proteinExistence type="predicted"/>
<evidence type="ECO:0000313" key="10">
    <source>
        <dbReference type="Proteomes" id="UP000251314"/>
    </source>
</evidence>
<evidence type="ECO:0000313" key="5">
    <source>
        <dbReference type="EMBL" id="KAG2850578.1"/>
    </source>
</evidence>
<dbReference type="VEuPathDB" id="FungiDB:PC110_g10828"/>
<dbReference type="Gene3D" id="2.70.150.10">
    <property type="entry name" value="Calcium-transporting ATPase, cytoplasmic transduction domain A"/>
    <property type="match status" value="1"/>
</dbReference>
<dbReference type="EMBL" id="MJFZ01000261">
    <property type="protein sequence ID" value="RAW32835.1"/>
    <property type="molecule type" value="Genomic_DNA"/>
</dbReference>
<sequence>MKELEDYQRPTNVADFVAEVGVDPALGLSRDDAMTRRALYGANRVTPPVNCPSWVCCLLPCLMRTASMQAYQEALPREATVRRRVAAAQGQSASRRMRMDAMSLVYGDVVELKAGDVAGADLRVVECSDDCVVDQTTLLGDDGEDEEAGQGGSRKHVTTDTPPLDIQQDPLRCGNIVPMTASVLQGTAVAVVVSTGDRTLWGRMVTNHEWPPAPGTVLTKKEKGNEEEQTSLIV</sequence>
<dbReference type="Proteomes" id="UP000735874">
    <property type="component" value="Unassembled WGS sequence"/>
</dbReference>
<dbReference type="GO" id="GO:0005886">
    <property type="term" value="C:plasma membrane"/>
    <property type="evidence" value="ECO:0007669"/>
    <property type="project" value="UniProtKB-SubCell"/>
</dbReference>
<dbReference type="InterPro" id="IPR050510">
    <property type="entry name" value="Cation_transp_ATPase_P-type"/>
</dbReference>
<evidence type="ECO:0000313" key="6">
    <source>
        <dbReference type="EMBL" id="KAG2900763.1"/>
    </source>
</evidence>
<keyword evidence="2" id="KW-1003">Cell membrane</keyword>
<dbReference type="GO" id="GO:0030007">
    <property type="term" value="P:intracellular potassium ion homeostasis"/>
    <property type="evidence" value="ECO:0007669"/>
    <property type="project" value="TreeGrafter"/>
</dbReference>
<dbReference type="EMBL" id="RCMI01000685">
    <property type="protein sequence ID" value="KAG2900763.1"/>
    <property type="molecule type" value="Genomic_DNA"/>
</dbReference>
<feature type="region of interest" description="Disordered" evidence="3">
    <location>
        <begin position="138"/>
        <end position="167"/>
    </location>
</feature>
<reference evidence="9 10" key="1">
    <citation type="submission" date="2018-01" db="EMBL/GenBank/DDBJ databases">
        <title>Draft genome of the strawberry crown rot pathogen Phytophthora cactorum.</title>
        <authorList>
            <person name="Armitage A.D."/>
            <person name="Lysoe E."/>
            <person name="Nellist C.F."/>
            <person name="Harrison R.J."/>
            <person name="Brurberg M.B."/>
        </authorList>
    </citation>
    <scope>NUCLEOTIDE SEQUENCE [LARGE SCALE GENOMIC DNA]</scope>
    <source>
        <strain evidence="9 10">10300</strain>
    </source>
</reference>
<dbReference type="SUPFAM" id="SSF81653">
    <property type="entry name" value="Calcium ATPase, transduction domain A"/>
    <property type="match status" value="1"/>
</dbReference>
<dbReference type="Pfam" id="PF00122">
    <property type="entry name" value="E1-E2_ATPase"/>
    <property type="match status" value="1"/>
</dbReference>
<dbReference type="Proteomes" id="UP000774804">
    <property type="component" value="Unassembled WGS sequence"/>
</dbReference>
<keyword evidence="2" id="KW-0472">Membrane</keyword>
<dbReference type="GO" id="GO:1990573">
    <property type="term" value="P:potassium ion import across plasma membrane"/>
    <property type="evidence" value="ECO:0007669"/>
    <property type="project" value="TreeGrafter"/>
</dbReference>
<gene>
    <name evidence="9" type="ORF">PC110_g10828</name>
    <name evidence="5" type="ORF">PC113_g16661</name>
    <name evidence="6" type="ORF">PC115_g16094</name>
    <name evidence="7" type="ORF">PC118_g10154</name>
    <name evidence="8" type="ORF">PC129_g16842</name>
</gene>
<dbReference type="InterPro" id="IPR059000">
    <property type="entry name" value="ATPase_P-type_domA"/>
</dbReference>
<dbReference type="STRING" id="29920.A0A329S7X7"/>